<dbReference type="Proteomes" id="UP000038010">
    <property type="component" value="Unassembled WGS sequence"/>
</dbReference>
<evidence type="ECO:0000313" key="5">
    <source>
        <dbReference type="Proteomes" id="UP000038010"/>
    </source>
</evidence>
<organism evidence="4 5">
    <name type="scientific">Cyphellophora attinorum</name>
    <dbReference type="NCBI Taxonomy" id="1664694"/>
    <lineage>
        <taxon>Eukaryota</taxon>
        <taxon>Fungi</taxon>
        <taxon>Dikarya</taxon>
        <taxon>Ascomycota</taxon>
        <taxon>Pezizomycotina</taxon>
        <taxon>Eurotiomycetes</taxon>
        <taxon>Chaetothyriomycetidae</taxon>
        <taxon>Chaetothyriales</taxon>
        <taxon>Cyphellophoraceae</taxon>
        <taxon>Cyphellophora</taxon>
    </lineage>
</organism>
<feature type="region of interest" description="Disordered" evidence="3">
    <location>
        <begin position="267"/>
        <end position="287"/>
    </location>
</feature>
<dbReference type="VEuPathDB" id="FungiDB:AB675_793"/>
<dbReference type="PANTHER" id="PTHR10706">
    <property type="entry name" value="F-BOX FAMILY PROTEIN"/>
    <property type="match status" value="1"/>
</dbReference>
<name>A0A0N1P2T4_9EURO</name>
<comment type="caution">
    <text evidence="4">The sequence shown here is derived from an EMBL/GenBank/DDBJ whole genome shotgun (WGS) entry which is preliminary data.</text>
</comment>
<dbReference type="OrthoDB" id="722566at2759"/>
<evidence type="ECO:0000256" key="2">
    <source>
        <dbReference type="ARBA" id="ARBA00022786"/>
    </source>
</evidence>
<evidence type="ECO:0000313" key="4">
    <source>
        <dbReference type="EMBL" id="KPI45867.1"/>
    </source>
</evidence>
<reference evidence="4 5" key="1">
    <citation type="submission" date="2015-06" db="EMBL/GenBank/DDBJ databases">
        <title>Draft genome of the ant-associated black yeast Phialophora attae CBS 131958.</title>
        <authorList>
            <person name="Moreno L.F."/>
            <person name="Stielow B.J."/>
            <person name="de Hoog S."/>
            <person name="Vicente V.A."/>
            <person name="Weiss V.A."/>
            <person name="de Vries M."/>
            <person name="Cruz L.M."/>
            <person name="Souza E.M."/>
        </authorList>
    </citation>
    <scope>NUCLEOTIDE SEQUENCE [LARGE SCALE GENOMIC DNA]</scope>
    <source>
        <strain evidence="4 5">CBS 131958</strain>
    </source>
</reference>
<accession>A0A0N1P2T4</accession>
<gene>
    <name evidence="4" type="ORF">AB675_793</name>
</gene>
<dbReference type="PANTHER" id="PTHR10706:SF130">
    <property type="entry name" value="F-BOX ONLY PROTEIN 31"/>
    <property type="match status" value="1"/>
</dbReference>
<comment type="pathway">
    <text evidence="1">Protein modification; protein ubiquitination.</text>
</comment>
<evidence type="ECO:0000256" key="3">
    <source>
        <dbReference type="SAM" id="MobiDB-lite"/>
    </source>
</evidence>
<dbReference type="RefSeq" id="XP_018005830.1">
    <property type="nucleotide sequence ID" value="XM_018148346.1"/>
</dbReference>
<dbReference type="STRING" id="1664694.A0A0N1P2T4"/>
<dbReference type="InterPro" id="IPR045048">
    <property type="entry name" value="FBXO31/39"/>
</dbReference>
<feature type="compositionally biased region" description="Low complexity" evidence="3">
    <location>
        <begin position="23"/>
        <end position="39"/>
    </location>
</feature>
<protein>
    <submittedName>
        <fullName evidence="4">Uncharacterized protein</fullName>
    </submittedName>
</protein>
<dbReference type="Pfam" id="PF12014">
    <property type="entry name" value="Cyclin_D1_bind"/>
    <property type="match status" value="1"/>
</dbReference>
<keyword evidence="5" id="KW-1185">Reference proteome</keyword>
<feature type="region of interest" description="Disordered" evidence="3">
    <location>
        <begin position="8"/>
        <end position="39"/>
    </location>
</feature>
<dbReference type="GO" id="GO:0016567">
    <property type="term" value="P:protein ubiquitination"/>
    <property type="evidence" value="ECO:0007669"/>
    <property type="project" value="UniProtKB-UniPathway"/>
</dbReference>
<evidence type="ECO:0000256" key="1">
    <source>
        <dbReference type="ARBA" id="ARBA00004906"/>
    </source>
</evidence>
<sequence length="527" mass="59591">MGLLEYLSGGARPAAASDDNAPTSSSLDSDSDSTMTSSFDSVTQYLEDRDDPTIQQHSPLLNLPREVLQQVLSAYGATATHCVHDDDLLWAALLREQLPPESSHDVPSGSGSPYPAPTYRELYISHHPYWFVPRRKIWVSDDPYMGKVMIARFDPRRGCIEGYRLIAERGAGKTMAWRRNLGVRIDTFRPRVRLWLDDPVLKLPYAQYDEGRSSVGMQRQGWWEGEMKMSVGRPGHNTSASFFLARDVKVDGYSGMEVWPPRTIPGMKRVRAGSSGNGFRGKEHRPQRYEEISQTSFRMRHWVQFAAGRTRFGVRMEEEVSTWSTLDEGLYRPSKEKPYQGIFVGDYAGHGCEFLLVMQTERAPRPPERRGISILGERGLWEGDVEGYLDEESGLAAGTTALTALEETEVLSKEAVKLTGDPNVPRGEHTFISDDIGQKGFVRIATEEPFRGARVVRSRGHVAARGFVHDEFIPSQLFMINHDRLAQYWLPFGHISYYQRVDIDEVVDQAFHGSRAAGFEEDYEMKV</sequence>
<keyword evidence="2" id="KW-0833">Ubl conjugation pathway</keyword>
<dbReference type="EMBL" id="LFJN01000001">
    <property type="protein sequence ID" value="KPI45867.1"/>
    <property type="molecule type" value="Genomic_DNA"/>
</dbReference>
<dbReference type="AlphaFoldDB" id="A0A0N1P2T4"/>
<dbReference type="UniPathway" id="UPA00143"/>
<proteinExistence type="predicted"/>
<dbReference type="GeneID" id="28740215"/>